<keyword evidence="7" id="KW-0249">Electron transport</keyword>
<evidence type="ECO:0000256" key="2">
    <source>
        <dbReference type="ARBA" id="ARBA00007856"/>
    </source>
</evidence>
<gene>
    <name evidence="11" type="ORF">X943_000384</name>
</gene>
<dbReference type="SUPFAM" id="SSF81514">
    <property type="entry name" value="Subunit X (non-heme 7 kDa protein) of cytochrome bc1 complex (Ubiquinol-cytochrome c reductase)"/>
    <property type="match status" value="1"/>
</dbReference>
<comment type="caution">
    <text evidence="11">The sequence shown here is derived from an EMBL/GenBank/DDBJ whole genome shotgun (WGS) entry which is preliminary data.</text>
</comment>
<evidence type="ECO:0000256" key="3">
    <source>
        <dbReference type="ARBA" id="ARBA00022448"/>
    </source>
</evidence>
<dbReference type="InterPro" id="IPR008027">
    <property type="entry name" value="QCR9"/>
</dbReference>
<evidence type="ECO:0000256" key="10">
    <source>
        <dbReference type="ARBA" id="ARBA00023136"/>
    </source>
</evidence>
<dbReference type="EMBL" id="JAHBMH010000073">
    <property type="protein sequence ID" value="KAK1932691.1"/>
    <property type="molecule type" value="Genomic_DNA"/>
</dbReference>
<organism evidence="11 12">
    <name type="scientific">Babesia divergens</name>
    <dbReference type="NCBI Taxonomy" id="32595"/>
    <lineage>
        <taxon>Eukaryota</taxon>
        <taxon>Sar</taxon>
        <taxon>Alveolata</taxon>
        <taxon>Apicomplexa</taxon>
        <taxon>Aconoidasida</taxon>
        <taxon>Piroplasmida</taxon>
        <taxon>Babesiidae</taxon>
        <taxon>Babesia</taxon>
    </lineage>
</organism>
<name>A0AAD9LDR9_BABDI</name>
<keyword evidence="4" id="KW-0679">Respiratory chain</keyword>
<dbReference type="AlphaFoldDB" id="A0AAD9LDR9"/>
<evidence type="ECO:0000256" key="9">
    <source>
        <dbReference type="ARBA" id="ARBA00023128"/>
    </source>
</evidence>
<dbReference type="InterPro" id="IPR036656">
    <property type="entry name" value="QCR9_sf"/>
</dbReference>
<evidence type="ECO:0000313" key="12">
    <source>
        <dbReference type="Proteomes" id="UP001195914"/>
    </source>
</evidence>
<evidence type="ECO:0000256" key="5">
    <source>
        <dbReference type="ARBA" id="ARBA00022692"/>
    </source>
</evidence>
<dbReference type="Gene3D" id="1.20.5.260">
    <property type="entry name" value="Cytochrome b-c1 complex subunit 9"/>
    <property type="match status" value="1"/>
</dbReference>
<evidence type="ECO:0000256" key="8">
    <source>
        <dbReference type="ARBA" id="ARBA00022989"/>
    </source>
</evidence>
<accession>A0AAD9LDR9</accession>
<reference evidence="11" key="1">
    <citation type="journal article" date="2014" name="Nucleic Acids Res.">
        <title>The evolutionary dynamics of variant antigen genes in Babesia reveal a history of genomic innovation underlying host-parasite interaction.</title>
        <authorList>
            <person name="Jackson A.P."/>
            <person name="Otto T.D."/>
            <person name="Darby A."/>
            <person name="Ramaprasad A."/>
            <person name="Xia D."/>
            <person name="Echaide I.E."/>
            <person name="Farber M."/>
            <person name="Gahlot S."/>
            <person name="Gamble J."/>
            <person name="Gupta D."/>
            <person name="Gupta Y."/>
            <person name="Jackson L."/>
            <person name="Malandrin L."/>
            <person name="Malas T.B."/>
            <person name="Moussa E."/>
            <person name="Nair M."/>
            <person name="Reid A.J."/>
            <person name="Sanders M."/>
            <person name="Sharma J."/>
            <person name="Tracey A."/>
            <person name="Quail M.A."/>
            <person name="Weir W."/>
            <person name="Wastling J.M."/>
            <person name="Hall N."/>
            <person name="Willadsen P."/>
            <person name="Lingelbach K."/>
            <person name="Shiels B."/>
            <person name="Tait A."/>
            <person name="Berriman M."/>
            <person name="Allred D.R."/>
            <person name="Pain A."/>
        </authorList>
    </citation>
    <scope>NUCLEOTIDE SEQUENCE</scope>
    <source>
        <strain evidence="11">1802A</strain>
    </source>
</reference>
<evidence type="ECO:0000313" key="11">
    <source>
        <dbReference type="EMBL" id="KAK1932691.1"/>
    </source>
</evidence>
<dbReference type="Pfam" id="PF05365">
    <property type="entry name" value="UCR_UQCRX_QCR9"/>
    <property type="match status" value="1"/>
</dbReference>
<sequence>MVFGSPFSDSYPKGVWASLKKSRRGKDIFGPLVSALNSTRYCSSRLLPIIPCNRIYNHVLKNTKGYWLLSIAGGCLSCYAVGNICDNVWKRVNKGRLYIDLPYKYPESD</sequence>
<evidence type="ECO:0000256" key="4">
    <source>
        <dbReference type="ARBA" id="ARBA00022660"/>
    </source>
</evidence>
<dbReference type="GO" id="GO:0006122">
    <property type="term" value="P:mitochondrial electron transport, ubiquinol to cytochrome c"/>
    <property type="evidence" value="ECO:0007669"/>
    <property type="project" value="InterPro"/>
</dbReference>
<keyword evidence="8" id="KW-1133">Transmembrane helix</keyword>
<proteinExistence type="inferred from homology"/>
<keyword evidence="5" id="KW-0812">Transmembrane</keyword>
<dbReference type="GO" id="GO:0005743">
    <property type="term" value="C:mitochondrial inner membrane"/>
    <property type="evidence" value="ECO:0007669"/>
    <property type="project" value="UniProtKB-SubCell"/>
</dbReference>
<evidence type="ECO:0000256" key="6">
    <source>
        <dbReference type="ARBA" id="ARBA00022792"/>
    </source>
</evidence>
<evidence type="ECO:0000256" key="7">
    <source>
        <dbReference type="ARBA" id="ARBA00022982"/>
    </source>
</evidence>
<protein>
    <submittedName>
        <fullName evidence="11">Uncharacterized protein</fullName>
    </submittedName>
</protein>
<evidence type="ECO:0000256" key="1">
    <source>
        <dbReference type="ARBA" id="ARBA00004434"/>
    </source>
</evidence>
<keyword evidence="6" id="KW-0999">Mitochondrion inner membrane</keyword>
<comment type="subcellular location">
    <subcellularLocation>
        <location evidence="1">Mitochondrion inner membrane</location>
        <topology evidence="1">Single-pass membrane protein</topology>
    </subcellularLocation>
</comment>
<keyword evidence="9" id="KW-0496">Mitochondrion</keyword>
<keyword evidence="10" id="KW-0472">Membrane</keyword>
<dbReference type="GO" id="GO:0045275">
    <property type="term" value="C:respiratory chain complex III"/>
    <property type="evidence" value="ECO:0007669"/>
    <property type="project" value="InterPro"/>
</dbReference>
<comment type="similarity">
    <text evidence="2">Belongs to the UQCR10/QCR9 family.</text>
</comment>
<keyword evidence="12" id="KW-1185">Reference proteome</keyword>
<keyword evidence="3" id="KW-0813">Transport</keyword>
<dbReference type="Proteomes" id="UP001195914">
    <property type="component" value="Unassembled WGS sequence"/>
</dbReference>
<reference evidence="11" key="2">
    <citation type="submission" date="2021-05" db="EMBL/GenBank/DDBJ databases">
        <authorList>
            <person name="Pain A."/>
        </authorList>
    </citation>
    <scope>NUCLEOTIDE SEQUENCE</scope>
    <source>
        <strain evidence="11">1802A</strain>
    </source>
</reference>